<keyword evidence="4" id="KW-0804">Transcription</keyword>
<dbReference type="Proteomes" id="UP000235616">
    <property type="component" value="Unassembled WGS sequence"/>
</dbReference>
<dbReference type="SUPFAM" id="SSF88946">
    <property type="entry name" value="Sigma2 domain of RNA polymerase sigma factors"/>
    <property type="match status" value="1"/>
</dbReference>
<evidence type="ECO:0000256" key="4">
    <source>
        <dbReference type="ARBA" id="ARBA00023163"/>
    </source>
</evidence>
<dbReference type="GO" id="GO:0003677">
    <property type="term" value="F:DNA binding"/>
    <property type="evidence" value="ECO:0007669"/>
    <property type="project" value="InterPro"/>
</dbReference>
<gene>
    <name evidence="7" type="ORF">C0Z18_06070</name>
</gene>
<organism evidence="7 8">
    <name type="scientific">Trinickia dabaoshanensis</name>
    <dbReference type="NCBI Taxonomy" id="564714"/>
    <lineage>
        <taxon>Bacteria</taxon>
        <taxon>Pseudomonadati</taxon>
        <taxon>Pseudomonadota</taxon>
        <taxon>Betaproteobacteria</taxon>
        <taxon>Burkholderiales</taxon>
        <taxon>Burkholderiaceae</taxon>
        <taxon>Trinickia</taxon>
    </lineage>
</organism>
<reference evidence="7 8" key="1">
    <citation type="submission" date="2018-01" db="EMBL/GenBank/DDBJ databases">
        <title>Whole genome analyses suggest that Burkholderia sensu lato contains two further novel genera in the rhizoxinica-symbiotica group Mycetohabitans gen. nov., and Trinickia gen. nov.: implications for the evolution of diazotrophy and nodulation in the Burkholderiaceae.</title>
        <authorList>
            <person name="Estrada-de los Santos P."/>
            <person name="Palmer M."/>
            <person name="Chavez-Ramirez B."/>
            <person name="Beukes C."/>
            <person name="Steenkamp E.T."/>
            <person name="Hirsch A.M."/>
            <person name="Manyaka P."/>
            <person name="Maluk M."/>
            <person name="Lafos M."/>
            <person name="Crook M."/>
            <person name="Gross E."/>
            <person name="Simon M.F."/>
            <person name="Bueno dos Reis Junior F."/>
            <person name="Poole P.S."/>
            <person name="Venter S.N."/>
            <person name="James E.K."/>
        </authorList>
    </citation>
    <scope>NUCLEOTIDE SEQUENCE [LARGE SCALE GENOMIC DNA]</scope>
    <source>
        <strain evidence="7 8">GIMN1.004</strain>
    </source>
</reference>
<dbReference type="NCBIfam" id="TIGR02937">
    <property type="entry name" value="sigma70-ECF"/>
    <property type="match status" value="1"/>
</dbReference>
<dbReference type="InterPro" id="IPR007627">
    <property type="entry name" value="RNA_pol_sigma70_r2"/>
</dbReference>
<evidence type="ECO:0000313" key="8">
    <source>
        <dbReference type="Proteomes" id="UP000235616"/>
    </source>
</evidence>
<dbReference type="OrthoDB" id="8654550at2"/>
<dbReference type="SUPFAM" id="SSF88659">
    <property type="entry name" value="Sigma3 and sigma4 domains of RNA polymerase sigma factors"/>
    <property type="match status" value="1"/>
</dbReference>
<feature type="domain" description="RNA polymerase sigma factor 70 region 4 type 2" evidence="6">
    <location>
        <begin position="112"/>
        <end position="161"/>
    </location>
</feature>
<evidence type="ECO:0000256" key="1">
    <source>
        <dbReference type="ARBA" id="ARBA00010641"/>
    </source>
</evidence>
<dbReference type="RefSeq" id="WP_102644482.1">
    <property type="nucleotide sequence ID" value="NZ_PNYA01000004.1"/>
</dbReference>
<keyword evidence="3" id="KW-0731">Sigma factor</keyword>
<dbReference type="Gene3D" id="1.10.10.10">
    <property type="entry name" value="Winged helix-like DNA-binding domain superfamily/Winged helix DNA-binding domain"/>
    <property type="match status" value="1"/>
</dbReference>
<evidence type="ECO:0000256" key="3">
    <source>
        <dbReference type="ARBA" id="ARBA00023082"/>
    </source>
</evidence>
<proteinExistence type="inferred from homology"/>
<dbReference type="PANTHER" id="PTHR43133:SF63">
    <property type="entry name" value="RNA POLYMERASE SIGMA FACTOR FECI-RELATED"/>
    <property type="match status" value="1"/>
</dbReference>
<evidence type="ECO:0000313" key="7">
    <source>
        <dbReference type="EMBL" id="PMS22082.1"/>
    </source>
</evidence>
<dbReference type="EMBL" id="PNYA01000004">
    <property type="protein sequence ID" value="PMS22082.1"/>
    <property type="molecule type" value="Genomic_DNA"/>
</dbReference>
<dbReference type="InterPro" id="IPR036388">
    <property type="entry name" value="WH-like_DNA-bd_sf"/>
</dbReference>
<keyword evidence="2" id="KW-0805">Transcription regulation</keyword>
<feature type="domain" description="RNA polymerase sigma-70 region 2" evidence="5">
    <location>
        <begin position="17"/>
        <end position="81"/>
    </location>
</feature>
<dbReference type="InterPro" id="IPR014284">
    <property type="entry name" value="RNA_pol_sigma-70_dom"/>
</dbReference>
<keyword evidence="8" id="KW-1185">Reference proteome</keyword>
<accession>A0A2N7VY46</accession>
<dbReference type="InterPro" id="IPR013249">
    <property type="entry name" value="RNA_pol_sigma70_r4_t2"/>
</dbReference>
<comment type="similarity">
    <text evidence="1">Belongs to the sigma-70 factor family. ECF subfamily.</text>
</comment>
<dbReference type="Pfam" id="PF04542">
    <property type="entry name" value="Sigma70_r2"/>
    <property type="match status" value="1"/>
</dbReference>
<dbReference type="PANTHER" id="PTHR43133">
    <property type="entry name" value="RNA POLYMERASE ECF-TYPE SIGMA FACTO"/>
    <property type="match status" value="1"/>
</dbReference>
<dbReference type="GO" id="GO:0016987">
    <property type="term" value="F:sigma factor activity"/>
    <property type="evidence" value="ECO:0007669"/>
    <property type="project" value="UniProtKB-KW"/>
</dbReference>
<dbReference type="InterPro" id="IPR013325">
    <property type="entry name" value="RNA_pol_sigma_r2"/>
</dbReference>
<protein>
    <submittedName>
        <fullName evidence="7">RNA polymerase subunit sigma</fullName>
    </submittedName>
</protein>
<dbReference type="Gene3D" id="1.10.1740.10">
    <property type="match status" value="1"/>
</dbReference>
<dbReference type="InterPro" id="IPR039425">
    <property type="entry name" value="RNA_pol_sigma-70-like"/>
</dbReference>
<evidence type="ECO:0000256" key="2">
    <source>
        <dbReference type="ARBA" id="ARBA00023015"/>
    </source>
</evidence>
<dbReference type="InterPro" id="IPR013324">
    <property type="entry name" value="RNA_pol_sigma_r3/r4-like"/>
</dbReference>
<evidence type="ECO:0000259" key="5">
    <source>
        <dbReference type="Pfam" id="PF04542"/>
    </source>
</evidence>
<comment type="caution">
    <text evidence="7">The sequence shown here is derived from an EMBL/GenBank/DDBJ whole genome shotgun (WGS) entry which is preliminary data.</text>
</comment>
<dbReference type="GO" id="GO:0006352">
    <property type="term" value="P:DNA-templated transcription initiation"/>
    <property type="evidence" value="ECO:0007669"/>
    <property type="project" value="InterPro"/>
</dbReference>
<name>A0A2N7VY46_9BURK</name>
<sequence length="170" mass="19394">MPNAIASRNLAPIESIFRNEYRWLINRLRSKLGCAFTAEDIASETFVQWIELPDRAGVREPRAMLTTIAHRLVYDFWRRRDLERAYLAALAARPEGVAPSEEERAIVIEILHAVDRTLSGLSAKARNAFIYSQFHDMTHAEIAERLGVSKRTVRDYLAQAIHACCRASLQ</sequence>
<dbReference type="NCBIfam" id="NF008889">
    <property type="entry name" value="PRK11924.1-1"/>
    <property type="match status" value="1"/>
</dbReference>
<evidence type="ECO:0000259" key="6">
    <source>
        <dbReference type="Pfam" id="PF08281"/>
    </source>
</evidence>
<dbReference type="AlphaFoldDB" id="A0A2N7VY46"/>
<dbReference type="Pfam" id="PF08281">
    <property type="entry name" value="Sigma70_r4_2"/>
    <property type="match status" value="1"/>
</dbReference>